<dbReference type="AlphaFoldDB" id="A0A371HM21"/>
<evidence type="ECO:0000313" key="1">
    <source>
        <dbReference type="EMBL" id="RDY03774.1"/>
    </source>
</evidence>
<feature type="non-terminal residue" evidence="1">
    <location>
        <position position="1"/>
    </location>
</feature>
<name>A0A371HM21_MUCPR</name>
<reference evidence="1" key="1">
    <citation type="submission" date="2018-05" db="EMBL/GenBank/DDBJ databases">
        <title>Draft genome of Mucuna pruriens seed.</title>
        <authorList>
            <person name="Nnadi N.E."/>
            <person name="Vos R."/>
            <person name="Hasami M.H."/>
            <person name="Devisetty U.K."/>
            <person name="Aguiy J.C."/>
        </authorList>
    </citation>
    <scope>NUCLEOTIDE SEQUENCE [LARGE SCALE GENOMIC DNA]</scope>
    <source>
        <strain evidence="1">JCA_2017</strain>
    </source>
</reference>
<sequence>MDKGLVQVKRKDNEVVVVHQEGKASNTPRPLIIHYPPSGNTPKALELQYLRDMLHNQERADL</sequence>
<proteinExistence type="predicted"/>
<evidence type="ECO:0000313" key="2">
    <source>
        <dbReference type="Proteomes" id="UP000257109"/>
    </source>
</evidence>
<organism evidence="1 2">
    <name type="scientific">Mucuna pruriens</name>
    <name type="common">Velvet bean</name>
    <name type="synonym">Dolichos pruriens</name>
    <dbReference type="NCBI Taxonomy" id="157652"/>
    <lineage>
        <taxon>Eukaryota</taxon>
        <taxon>Viridiplantae</taxon>
        <taxon>Streptophyta</taxon>
        <taxon>Embryophyta</taxon>
        <taxon>Tracheophyta</taxon>
        <taxon>Spermatophyta</taxon>
        <taxon>Magnoliopsida</taxon>
        <taxon>eudicotyledons</taxon>
        <taxon>Gunneridae</taxon>
        <taxon>Pentapetalae</taxon>
        <taxon>rosids</taxon>
        <taxon>fabids</taxon>
        <taxon>Fabales</taxon>
        <taxon>Fabaceae</taxon>
        <taxon>Papilionoideae</taxon>
        <taxon>50 kb inversion clade</taxon>
        <taxon>NPAAA clade</taxon>
        <taxon>indigoferoid/millettioid clade</taxon>
        <taxon>Phaseoleae</taxon>
        <taxon>Mucuna</taxon>
    </lineage>
</organism>
<dbReference type="Proteomes" id="UP000257109">
    <property type="component" value="Unassembled WGS sequence"/>
</dbReference>
<gene>
    <name evidence="1" type="ORF">CR513_12603</name>
</gene>
<protein>
    <submittedName>
        <fullName evidence="1">Uncharacterized protein</fullName>
    </submittedName>
</protein>
<keyword evidence="2" id="KW-1185">Reference proteome</keyword>
<accession>A0A371HM21</accession>
<dbReference type="EMBL" id="QJKJ01002214">
    <property type="protein sequence ID" value="RDY03774.1"/>
    <property type="molecule type" value="Genomic_DNA"/>
</dbReference>
<comment type="caution">
    <text evidence="1">The sequence shown here is derived from an EMBL/GenBank/DDBJ whole genome shotgun (WGS) entry which is preliminary data.</text>
</comment>